<keyword evidence="13" id="KW-1185">Reference proteome</keyword>
<dbReference type="OrthoDB" id="8764943at2"/>
<evidence type="ECO:0000256" key="9">
    <source>
        <dbReference type="SAM" id="SignalP"/>
    </source>
</evidence>
<evidence type="ECO:0000256" key="7">
    <source>
        <dbReference type="PROSITE-ProRule" id="PRU01360"/>
    </source>
</evidence>
<dbReference type="Pfam" id="PF14905">
    <property type="entry name" value="OMP_b-brl_3"/>
    <property type="match status" value="1"/>
</dbReference>
<keyword evidence="12" id="KW-0675">Receptor</keyword>
<dbReference type="InterPro" id="IPR039426">
    <property type="entry name" value="TonB-dep_rcpt-like"/>
</dbReference>
<evidence type="ECO:0000259" key="10">
    <source>
        <dbReference type="Pfam" id="PF07715"/>
    </source>
</evidence>
<organism evidence="12 13">
    <name type="scientific">Flavobacterium fontis</name>
    <dbReference type="NCBI Taxonomy" id="1124188"/>
    <lineage>
        <taxon>Bacteria</taxon>
        <taxon>Pseudomonadati</taxon>
        <taxon>Bacteroidota</taxon>
        <taxon>Flavobacteriia</taxon>
        <taxon>Flavobacteriales</taxon>
        <taxon>Flavobacteriaceae</taxon>
        <taxon>Flavobacterium</taxon>
    </lineage>
</organism>
<keyword evidence="9" id="KW-0732">Signal</keyword>
<evidence type="ECO:0000313" key="12">
    <source>
        <dbReference type="EMBL" id="SHF12240.1"/>
    </source>
</evidence>
<evidence type="ECO:0000256" key="3">
    <source>
        <dbReference type="ARBA" id="ARBA00022452"/>
    </source>
</evidence>
<feature type="domain" description="TonB-dependent receptor plug" evidence="10">
    <location>
        <begin position="150"/>
        <end position="226"/>
    </location>
</feature>
<evidence type="ECO:0000256" key="1">
    <source>
        <dbReference type="ARBA" id="ARBA00004571"/>
    </source>
</evidence>
<dbReference type="Gene3D" id="2.170.130.10">
    <property type="entry name" value="TonB-dependent receptor, plug domain"/>
    <property type="match status" value="1"/>
</dbReference>
<evidence type="ECO:0000256" key="8">
    <source>
        <dbReference type="SAM" id="MobiDB-lite"/>
    </source>
</evidence>
<evidence type="ECO:0000313" key="13">
    <source>
        <dbReference type="Proteomes" id="UP000184147"/>
    </source>
</evidence>
<dbReference type="GO" id="GO:0009279">
    <property type="term" value="C:cell outer membrane"/>
    <property type="evidence" value="ECO:0007669"/>
    <property type="project" value="UniProtKB-SubCell"/>
</dbReference>
<dbReference type="InterPro" id="IPR008969">
    <property type="entry name" value="CarboxyPept-like_regulatory"/>
</dbReference>
<keyword evidence="3 7" id="KW-1134">Transmembrane beta strand</keyword>
<evidence type="ECO:0000256" key="6">
    <source>
        <dbReference type="ARBA" id="ARBA00023237"/>
    </source>
</evidence>
<dbReference type="PANTHER" id="PTHR40980:SF4">
    <property type="entry name" value="TONB-DEPENDENT RECEPTOR-LIKE BETA-BARREL DOMAIN-CONTAINING PROTEIN"/>
    <property type="match status" value="1"/>
</dbReference>
<reference evidence="12 13" key="1">
    <citation type="submission" date="2016-11" db="EMBL/GenBank/DDBJ databases">
        <authorList>
            <person name="Jaros S."/>
            <person name="Januszkiewicz K."/>
            <person name="Wedrychowicz H."/>
        </authorList>
    </citation>
    <scope>NUCLEOTIDE SEQUENCE [LARGE SCALE GENOMIC DNA]</scope>
    <source>
        <strain evidence="12 13">DSM 25660</strain>
    </source>
</reference>
<dbReference type="RefSeq" id="WP_073362124.1">
    <property type="nucleotide sequence ID" value="NZ_FQVQ01000004.1"/>
</dbReference>
<feature type="signal peptide" evidence="9">
    <location>
        <begin position="1"/>
        <end position="21"/>
    </location>
</feature>
<comment type="subcellular location">
    <subcellularLocation>
        <location evidence="1 7">Cell outer membrane</location>
        <topology evidence="1 7">Multi-pass membrane protein</topology>
    </subcellularLocation>
</comment>
<evidence type="ECO:0000256" key="2">
    <source>
        <dbReference type="ARBA" id="ARBA00022448"/>
    </source>
</evidence>
<dbReference type="InterPro" id="IPR012910">
    <property type="entry name" value="Plug_dom"/>
</dbReference>
<dbReference type="Proteomes" id="UP000184147">
    <property type="component" value="Unassembled WGS sequence"/>
</dbReference>
<dbReference type="Pfam" id="PF07715">
    <property type="entry name" value="Plug"/>
    <property type="match status" value="1"/>
</dbReference>
<keyword evidence="2 7" id="KW-0813">Transport</keyword>
<dbReference type="InterPro" id="IPR036942">
    <property type="entry name" value="Beta-barrel_TonB_sf"/>
</dbReference>
<accession>A0A1M4Z2K3</accession>
<dbReference type="Pfam" id="PF13715">
    <property type="entry name" value="CarbopepD_reg_2"/>
    <property type="match status" value="1"/>
</dbReference>
<feature type="compositionally biased region" description="Basic and acidic residues" evidence="8">
    <location>
        <begin position="800"/>
        <end position="814"/>
    </location>
</feature>
<keyword evidence="4 7" id="KW-0812">Transmembrane</keyword>
<keyword evidence="6 7" id="KW-0998">Cell outer membrane</keyword>
<evidence type="ECO:0000259" key="11">
    <source>
        <dbReference type="Pfam" id="PF14905"/>
    </source>
</evidence>
<proteinExistence type="inferred from homology"/>
<feature type="chain" id="PRO_5012363968" evidence="9">
    <location>
        <begin position="22"/>
        <end position="823"/>
    </location>
</feature>
<comment type="similarity">
    <text evidence="7">Belongs to the TonB-dependent receptor family.</text>
</comment>
<dbReference type="Gene3D" id="2.60.40.1120">
    <property type="entry name" value="Carboxypeptidase-like, regulatory domain"/>
    <property type="match status" value="1"/>
</dbReference>
<keyword evidence="5 7" id="KW-0472">Membrane</keyword>
<evidence type="ECO:0000256" key="4">
    <source>
        <dbReference type="ARBA" id="ARBA00022692"/>
    </source>
</evidence>
<dbReference type="InterPro" id="IPR037066">
    <property type="entry name" value="Plug_dom_sf"/>
</dbReference>
<sequence>MKLAKVLLTTFALIAGLYATAQERPGGGKKVKVTGTVVAQTTKQPLEYTEVRFVSAQTNKVVTGGLTDAKGAFAIEVPQGTYAVNIEFLSFKPKVLPNKTLQADTDLGTIALEDAATQLDEVVVRKEKTTVEIKLDKKVYNVGQDLMVKGGTVSDVLDNIPSVAVDAEGNVSLRGNENVRILIDGRPSNAISMTDALRMIPADAIDKVEVITNPSARYDAEGGGGILNIILKKGKTNGINGTLMATTGVPDNHGLTAAINFKSKEFNFFTNQGYNYRNNPGKFRMDSRYLTSTNETRDFIDESRDTDRFSKGYNGNFGFDWFLDKQTTWTNSVNYRRNTGTTEDDVDQVTYDANRVFTGTLFRDNFEDTRSENIEFASNLIRNFKGDGHKLTVDFSISKNKDDNTADIKNFSTFNPNVFLDQSFNIQRQNRLLLQADYVLPFGKNKESQFEAGYRGNFLDLATDYTVLNDGVLNTFFTNFLNYIENVNAVYTQFGTKWKKFSFLAGLRYEHSDIVVDQVTSNIYANKVYGNFFPSGTIAYEFNTTSNISVNYSKRINRPRGREINPFSSYSSNINLFQGNPDLDPSRTDAYDLGFLKRWSKLTFNTSVYFNRTVDNVQYVRRESGEFVGTTPVIVTTPVNLSTEYRAGFEFNFNYTPYKWWRVNTNFNFFRLETVGVYRYLTSTNIERVIDFANVANTWSARVNSKLTLPGKVDWQTNINYNGPQTTAQGLNKGIFAMNLGFSKDVLKDKATVALNINDVFNSRVRRYENFIDGQVETDGAMQWRVRQITLSFTYRFNKTKNERENNRPRRGGEDGDGGEYAG</sequence>
<evidence type="ECO:0000256" key="5">
    <source>
        <dbReference type="ARBA" id="ARBA00023136"/>
    </source>
</evidence>
<protein>
    <submittedName>
        <fullName evidence="12">Outer membrane receptor proteins, mostly Fe transport</fullName>
    </submittedName>
</protein>
<gene>
    <name evidence="12" type="ORF">SAMN05444377_10417</name>
</gene>
<dbReference type="EMBL" id="FQVQ01000004">
    <property type="protein sequence ID" value="SHF12240.1"/>
    <property type="molecule type" value="Genomic_DNA"/>
</dbReference>
<dbReference type="SUPFAM" id="SSF56935">
    <property type="entry name" value="Porins"/>
    <property type="match status" value="1"/>
</dbReference>
<dbReference type="PANTHER" id="PTHR40980">
    <property type="entry name" value="PLUG DOMAIN-CONTAINING PROTEIN"/>
    <property type="match status" value="1"/>
</dbReference>
<dbReference type="Gene3D" id="2.40.170.20">
    <property type="entry name" value="TonB-dependent receptor, beta-barrel domain"/>
    <property type="match status" value="1"/>
</dbReference>
<dbReference type="InterPro" id="IPR041700">
    <property type="entry name" value="OMP_b-brl_3"/>
</dbReference>
<feature type="region of interest" description="Disordered" evidence="8">
    <location>
        <begin position="800"/>
        <end position="823"/>
    </location>
</feature>
<dbReference type="STRING" id="1124188.SAMN05444377_10417"/>
<dbReference type="SUPFAM" id="SSF49464">
    <property type="entry name" value="Carboxypeptidase regulatory domain-like"/>
    <property type="match status" value="1"/>
</dbReference>
<dbReference type="PROSITE" id="PS52016">
    <property type="entry name" value="TONB_DEPENDENT_REC_3"/>
    <property type="match status" value="1"/>
</dbReference>
<feature type="domain" description="Outer membrane protein beta-barrel" evidence="11">
    <location>
        <begin position="382"/>
        <end position="795"/>
    </location>
</feature>
<name>A0A1M4Z2K3_9FLAO</name>
<dbReference type="AlphaFoldDB" id="A0A1M4Z2K3"/>